<protein>
    <submittedName>
        <fullName evidence="2">DNA-binding anti-repressor SinI</fullName>
    </submittedName>
</protein>
<dbReference type="Proteomes" id="UP000288024">
    <property type="component" value="Unassembled WGS sequence"/>
</dbReference>
<dbReference type="SUPFAM" id="SSF47406">
    <property type="entry name" value="SinR repressor dimerisation domain-like"/>
    <property type="match status" value="1"/>
</dbReference>
<dbReference type="Pfam" id="PF08671">
    <property type="entry name" value="SinI"/>
    <property type="match status" value="1"/>
</dbReference>
<accession>A0A3S2W2A7</accession>
<reference evidence="2 3" key="1">
    <citation type="submission" date="2019-01" db="EMBL/GenBank/DDBJ databases">
        <title>Bacillus sp. M5HDSG1-1, whole genome shotgun sequence.</title>
        <authorList>
            <person name="Tuo L."/>
        </authorList>
    </citation>
    <scope>NUCLEOTIDE SEQUENCE [LARGE SCALE GENOMIC DNA]</scope>
    <source>
        <strain evidence="2 3">M5HDSG1-1</strain>
    </source>
</reference>
<dbReference type="AlphaFoldDB" id="A0A3S2W2A7"/>
<dbReference type="GO" id="GO:0006355">
    <property type="term" value="P:regulation of DNA-templated transcription"/>
    <property type="evidence" value="ECO:0007669"/>
    <property type="project" value="InterPro"/>
</dbReference>
<dbReference type="PROSITE" id="PS51500">
    <property type="entry name" value="SIN"/>
    <property type="match status" value="1"/>
</dbReference>
<dbReference type="InterPro" id="IPR010981">
    <property type="entry name" value="SinR/SinI_dimer_dom"/>
</dbReference>
<keyword evidence="3" id="KW-1185">Reference proteome</keyword>
<organism evidence="2 3">
    <name type="scientific">Niallia taxi</name>
    <dbReference type="NCBI Taxonomy" id="2499688"/>
    <lineage>
        <taxon>Bacteria</taxon>
        <taxon>Bacillati</taxon>
        <taxon>Bacillota</taxon>
        <taxon>Bacilli</taxon>
        <taxon>Bacillales</taxon>
        <taxon>Bacillaceae</taxon>
        <taxon>Niallia</taxon>
    </lineage>
</organism>
<gene>
    <name evidence="2" type="primary">sinI</name>
    <name evidence="2" type="ORF">EM808_20005</name>
</gene>
<name>A0A3S2W2A7_9BACI</name>
<sequence length="38" mass="4534">MEEKVVVEELDTEWIQLMKEAKKIGLDIKDVRNFINND</sequence>
<evidence type="ECO:0000313" key="3">
    <source>
        <dbReference type="Proteomes" id="UP000288024"/>
    </source>
</evidence>
<evidence type="ECO:0000259" key="1">
    <source>
        <dbReference type="PROSITE" id="PS51500"/>
    </source>
</evidence>
<proteinExistence type="predicted"/>
<feature type="domain" description="Sin" evidence="1">
    <location>
        <begin position="1"/>
        <end position="38"/>
    </location>
</feature>
<dbReference type="GO" id="GO:0046983">
    <property type="term" value="F:protein dimerization activity"/>
    <property type="evidence" value="ECO:0007669"/>
    <property type="project" value="InterPro"/>
</dbReference>
<dbReference type="GO" id="GO:0003677">
    <property type="term" value="F:DNA binding"/>
    <property type="evidence" value="ECO:0007669"/>
    <property type="project" value="UniProtKB-KW"/>
</dbReference>
<evidence type="ECO:0000313" key="2">
    <source>
        <dbReference type="EMBL" id="RVT59190.1"/>
    </source>
</evidence>
<keyword evidence="2" id="KW-0238">DNA-binding</keyword>
<comment type="caution">
    <text evidence="2">The sequence shown here is derived from an EMBL/GenBank/DDBJ whole genome shotgun (WGS) entry which is preliminary data.</text>
</comment>
<dbReference type="EMBL" id="RZTZ01000010">
    <property type="protein sequence ID" value="RVT59190.1"/>
    <property type="molecule type" value="Genomic_DNA"/>
</dbReference>
<dbReference type="InterPro" id="IPR036281">
    <property type="entry name" value="SinR/SinI_dimer_dom_sf"/>
</dbReference>